<dbReference type="Proteomes" id="UP001519332">
    <property type="component" value="Unassembled WGS sequence"/>
</dbReference>
<evidence type="ECO:0000256" key="1">
    <source>
        <dbReference type="SAM" id="MobiDB-lite"/>
    </source>
</evidence>
<feature type="compositionally biased region" description="Acidic residues" evidence="1">
    <location>
        <begin position="243"/>
        <end position="254"/>
    </location>
</feature>
<organism evidence="2 3">
    <name type="scientific">Kibdelosporangium banguiense</name>
    <dbReference type="NCBI Taxonomy" id="1365924"/>
    <lineage>
        <taxon>Bacteria</taxon>
        <taxon>Bacillati</taxon>
        <taxon>Actinomycetota</taxon>
        <taxon>Actinomycetes</taxon>
        <taxon>Pseudonocardiales</taxon>
        <taxon>Pseudonocardiaceae</taxon>
        <taxon>Kibdelosporangium</taxon>
    </lineage>
</organism>
<comment type="caution">
    <text evidence="2">The sequence shown here is derived from an EMBL/GenBank/DDBJ whole genome shotgun (WGS) entry which is preliminary data.</text>
</comment>
<dbReference type="RefSeq" id="WP_209647887.1">
    <property type="nucleotide sequence ID" value="NZ_JAGINW010000001.1"/>
</dbReference>
<name>A0ABS4U3P4_9PSEU</name>
<evidence type="ECO:0000313" key="3">
    <source>
        <dbReference type="Proteomes" id="UP001519332"/>
    </source>
</evidence>
<evidence type="ECO:0008006" key="4">
    <source>
        <dbReference type="Google" id="ProtNLM"/>
    </source>
</evidence>
<accession>A0ABS4U3P4</accession>
<sequence length="271" mass="29735">MSTTNTEVATTEQQPRRAPIALGGRQSDFDTAFRLAKNLAVSSLIPKDLRGKPSDVLVILMYGQELGLAPMQAMQGVYVVNGRPSLAGQTWLALARKAGHRITVLENDAQHATVKVTRGDTGESHTETYTIEQAKRAGLTKKDIWQNHPERMLMWRATGRACTFLCPEIALGFTDAEPGELEPERPTLATVVAERTDQQRADRDEVLAEQVREDNIALAQDEAAMLAELDQLNRHGAAPDLGEPVDADLVDEQDGALFEQPAASESQRDRL</sequence>
<proteinExistence type="predicted"/>
<evidence type="ECO:0000313" key="2">
    <source>
        <dbReference type="EMBL" id="MBP2331275.1"/>
    </source>
</evidence>
<protein>
    <recommendedName>
        <fullName evidence="4">RecT family protein</fullName>
    </recommendedName>
</protein>
<reference evidence="2 3" key="1">
    <citation type="submission" date="2021-03" db="EMBL/GenBank/DDBJ databases">
        <title>Sequencing the genomes of 1000 actinobacteria strains.</title>
        <authorList>
            <person name="Klenk H.-P."/>
        </authorList>
    </citation>
    <scope>NUCLEOTIDE SEQUENCE [LARGE SCALE GENOMIC DNA]</scope>
    <source>
        <strain evidence="2 3">DSM 46670</strain>
    </source>
</reference>
<dbReference type="EMBL" id="JAGINW010000001">
    <property type="protein sequence ID" value="MBP2331275.1"/>
    <property type="molecule type" value="Genomic_DNA"/>
</dbReference>
<keyword evidence="3" id="KW-1185">Reference proteome</keyword>
<gene>
    <name evidence="2" type="ORF">JOF56_011660</name>
</gene>
<feature type="region of interest" description="Disordered" evidence="1">
    <location>
        <begin position="235"/>
        <end position="271"/>
    </location>
</feature>